<dbReference type="InterPro" id="IPR029063">
    <property type="entry name" value="SAM-dependent_MTases_sf"/>
</dbReference>
<organism evidence="3 4">
    <name type="scientific">Crossiella equi</name>
    <dbReference type="NCBI Taxonomy" id="130796"/>
    <lineage>
        <taxon>Bacteria</taxon>
        <taxon>Bacillati</taxon>
        <taxon>Actinomycetota</taxon>
        <taxon>Actinomycetes</taxon>
        <taxon>Pseudonocardiales</taxon>
        <taxon>Pseudonocardiaceae</taxon>
        <taxon>Crossiella</taxon>
    </lineage>
</organism>
<keyword evidence="2" id="KW-0808">Transferase</keyword>
<protein>
    <submittedName>
        <fullName evidence="3">SAM-dependent MidA family methyltransferase</fullName>
    </submittedName>
</protein>
<comment type="caution">
    <text evidence="3">The sequence shown here is derived from an EMBL/GenBank/DDBJ whole genome shotgun (WGS) entry which is preliminary data.</text>
</comment>
<evidence type="ECO:0000256" key="2">
    <source>
        <dbReference type="ARBA" id="ARBA00022679"/>
    </source>
</evidence>
<dbReference type="InterPro" id="IPR003788">
    <property type="entry name" value="NDUFAF7"/>
</dbReference>
<evidence type="ECO:0000256" key="1">
    <source>
        <dbReference type="ARBA" id="ARBA00022603"/>
    </source>
</evidence>
<dbReference type="Pfam" id="PF02636">
    <property type="entry name" value="Methyltransf_28"/>
    <property type="match status" value="1"/>
</dbReference>
<reference evidence="3 4" key="1">
    <citation type="submission" date="2021-03" db="EMBL/GenBank/DDBJ databases">
        <title>Sequencing the genomes of 1000 actinobacteria strains.</title>
        <authorList>
            <person name="Klenk H.-P."/>
        </authorList>
    </citation>
    <scope>NUCLEOTIDE SEQUENCE [LARGE SCALE GENOMIC DNA]</scope>
    <source>
        <strain evidence="3 4">DSM 44580</strain>
    </source>
</reference>
<dbReference type="EMBL" id="JAGIOO010000001">
    <property type="protein sequence ID" value="MBP2475202.1"/>
    <property type="molecule type" value="Genomic_DNA"/>
</dbReference>
<dbReference type="Proteomes" id="UP001519363">
    <property type="component" value="Unassembled WGS sequence"/>
</dbReference>
<name>A0ABS5AG10_9PSEU</name>
<evidence type="ECO:0000313" key="3">
    <source>
        <dbReference type="EMBL" id="MBP2475202.1"/>
    </source>
</evidence>
<evidence type="ECO:0000313" key="4">
    <source>
        <dbReference type="Proteomes" id="UP001519363"/>
    </source>
</evidence>
<dbReference type="RefSeq" id="WP_086788436.1">
    <property type="nucleotide sequence ID" value="NZ_JAGIOO010000001.1"/>
</dbReference>
<dbReference type="Gene3D" id="3.40.50.12710">
    <property type="match status" value="1"/>
</dbReference>
<dbReference type="InterPro" id="IPR038375">
    <property type="entry name" value="NDUFAF7_sf"/>
</dbReference>
<keyword evidence="4" id="KW-1185">Reference proteome</keyword>
<accession>A0ABS5AG10</accession>
<dbReference type="SUPFAM" id="SSF53335">
    <property type="entry name" value="S-adenosyl-L-methionine-dependent methyltransferases"/>
    <property type="match status" value="1"/>
</dbReference>
<dbReference type="GO" id="GO:0032259">
    <property type="term" value="P:methylation"/>
    <property type="evidence" value="ECO:0007669"/>
    <property type="project" value="UniProtKB-KW"/>
</dbReference>
<keyword evidence="1 3" id="KW-0489">Methyltransferase</keyword>
<gene>
    <name evidence="3" type="ORF">JOF53_004074</name>
</gene>
<dbReference type="GO" id="GO:0008168">
    <property type="term" value="F:methyltransferase activity"/>
    <property type="evidence" value="ECO:0007669"/>
    <property type="project" value="UniProtKB-KW"/>
</dbReference>
<sequence length="318" mass="33884">MRDWQDAWWKALYSDGGFFTRGERPAGHFRTAPLVGPELAQALLTLLARVDEGLGHPSTVDFVDLGAGGGELAAAVTRLAPPELAARLRVTAVDLGPARELPGVRWVREAPERVTGLLVGHEWLDAVPCPVVVHSGRIRRLLVDERGTERPGPEAGPEELAWLERWWPLAPGERAEVGLSRDDAWADAVRRVRGAALAVDYGHLAGGRPRQGTLTGYREGRQVPPVPDGSCDITAHVAMDACAAPGSVLLTQAEALRRLGLSATPAPASWAATDPVAWLDATEAAGRVHELTDPAGLGGFLWLLQSTDGLPAEALVRA</sequence>
<proteinExistence type="predicted"/>